<accession>K9H1E9</accession>
<evidence type="ECO:0000256" key="10">
    <source>
        <dbReference type="ARBA" id="ARBA00093448"/>
    </source>
</evidence>
<dbReference type="eggNOG" id="COG3108">
    <property type="taxonomic scope" value="Bacteria"/>
</dbReference>
<dbReference type="InterPro" id="IPR009045">
    <property type="entry name" value="Zn_M74/Hedgehog-like"/>
</dbReference>
<comment type="pathway">
    <text evidence="2">Cell wall biogenesis; cell wall polysaccharide biosynthesis.</text>
</comment>
<dbReference type="SUPFAM" id="SSF55166">
    <property type="entry name" value="Hedgehog/DD-peptidase"/>
    <property type="match status" value="1"/>
</dbReference>
<evidence type="ECO:0000256" key="4">
    <source>
        <dbReference type="ARBA" id="ARBA00022723"/>
    </source>
</evidence>
<keyword evidence="7" id="KW-0862">Zinc</keyword>
<evidence type="ECO:0000256" key="2">
    <source>
        <dbReference type="ARBA" id="ARBA00004776"/>
    </source>
</evidence>
<evidence type="ECO:0000313" key="14">
    <source>
        <dbReference type="Proteomes" id="UP000009881"/>
    </source>
</evidence>
<feature type="chain" id="PRO_5003929623" description="Murein endopeptidase K" evidence="12">
    <location>
        <begin position="43"/>
        <end position="197"/>
    </location>
</feature>
<dbReference type="PANTHER" id="PTHR37425">
    <property type="match status" value="1"/>
</dbReference>
<evidence type="ECO:0000256" key="8">
    <source>
        <dbReference type="ARBA" id="ARBA00023049"/>
    </source>
</evidence>
<keyword evidence="6" id="KW-0378">Hydrolase</keyword>
<keyword evidence="5 12" id="KW-0732">Signal</keyword>
<feature type="signal peptide" evidence="12">
    <location>
        <begin position="1"/>
        <end position="42"/>
    </location>
</feature>
<name>K9H1E9_9PROT</name>
<dbReference type="GO" id="GO:0046872">
    <property type="term" value="F:metal ion binding"/>
    <property type="evidence" value="ECO:0007669"/>
    <property type="project" value="UniProtKB-KW"/>
</dbReference>
<dbReference type="Gene3D" id="3.30.1380.10">
    <property type="match status" value="1"/>
</dbReference>
<dbReference type="GO" id="GO:0006508">
    <property type="term" value="P:proteolysis"/>
    <property type="evidence" value="ECO:0007669"/>
    <property type="project" value="UniProtKB-KW"/>
</dbReference>
<keyword evidence="9" id="KW-0961">Cell wall biogenesis/degradation</keyword>
<keyword evidence="14" id="KW-1185">Reference proteome</keyword>
<evidence type="ECO:0000313" key="13">
    <source>
        <dbReference type="EMBL" id="EKV30894.1"/>
    </source>
</evidence>
<dbReference type="GO" id="GO:0071555">
    <property type="term" value="P:cell wall organization"/>
    <property type="evidence" value="ECO:0007669"/>
    <property type="project" value="UniProtKB-KW"/>
</dbReference>
<dbReference type="Pfam" id="PF05951">
    <property type="entry name" value="Peptidase_M15_2"/>
    <property type="match status" value="1"/>
</dbReference>
<comment type="similarity">
    <text evidence="10">Belongs to the peptidase M15 family.</text>
</comment>
<dbReference type="InterPro" id="IPR006311">
    <property type="entry name" value="TAT_signal"/>
</dbReference>
<keyword evidence="3" id="KW-0645">Protease</keyword>
<protein>
    <recommendedName>
        <fullName evidence="11">Murein endopeptidase K</fullName>
    </recommendedName>
</protein>
<organism evidence="13 14">
    <name type="scientific">Caenispirillum salinarum AK4</name>
    <dbReference type="NCBI Taxonomy" id="1238182"/>
    <lineage>
        <taxon>Bacteria</taxon>
        <taxon>Pseudomonadati</taxon>
        <taxon>Pseudomonadota</taxon>
        <taxon>Alphaproteobacteria</taxon>
        <taxon>Rhodospirillales</taxon>
        <taxon>Novispirillaceae</taxon>
        <taxon>Caenispirillum</taxon>
    </lineage>
</organism>
<dbReference type="OrthoDB" id="9782994at2"/>
<evidence type="ECO:0000256" key="3">
    <source>
        <dbReference type="ARBA" id="ARBA00022670"/>
    </source>
</evidence>
<evidence type="ECO:0000256" key="7">
    <source>
        <dbReference type="ARBA" id="ARBA00022833"/>
    </source>
</evidence>
<dbReference type="STRING" id="1238182.C882_4231"/>
<dbReference type="GO" id="GO:0008237">
    <property type="term" value="F:metallopeptidase activity"/>
    <property type="evidence" value="ECO:0007669"/>
    <property type="project" value="UniProtKB-KW"/>
</dbReference>
<evidence type="ECO:0000256" key="11">
    <source>
        <dbReference type="ARBA" id="ARBA00093666"/>
    </source>
</evidence>
<sequence>MFRFRTAQAARPDMSRRRVLTGLVGAAAATAVLPALSTPAIAAVPRIPADVGRLKFKNLHTGEMLDVTYREEGHYLPDALGEINHILRDHRTGDIYEMDRELMDLLTDLAASVDRPMGTFNIISGYRSPKTNATLAAKSNGVARKSYHMRGMAIDVSMDGVDLMDLHKAALRLKRGGVGDYPRSGFIHVDTGRVRSW</sequence>
<evidence type="ECO:0000256" key="5">
    <source>
        <dbReference type="ARBA" id="ARBA00022729"/>
    </source>
</evidence>
<comment type="caution">
    <text evidence="13">The sequence shown here is derived from an EMBL/GenBank/DDBJ whole genome shotgun (WGS) entry which is preliminary data.</text>
</comment>
<dbReference type="PANTHER" id="PTHR37425:SF1">
    <property type="entry name" value="OUTER MEMBRANE PROTEIN"/>
    <property type="match status" value="1"/>
</dbReference>
<proteinExistence type="inferred from homology"/>
<keyword evidence="8" id="KW-0482">Metalloprotease</keyword>
<evidence type="ECO:0000256" key="6">
    <source>
        <dbReference type="ARBA" id="ARBA00022801"/>
    </source>
</evidence>
<evidence type="ECO:0000256" key="9">
    <source>
        <dbReference type="ARBA" id="ARBA00023316"/>
    </source>
</evidence>
<keyword evidence="4" id="KW-0479">Metal-binding</keyword>
<reference evidence="13 14" key="1">
    <citation type="journal article" date="2013" name="Genome Announc.">
        <title>Draft Genome Sequence of an Alphaproteobacterium, Caenispirillum salinarum AK4(T), Isolated from a Solar Saltern.</title>
        <authorList>
            <person name="Khatri I."/>
            <person name="Singh A."/>
            <person name="Korpole S."/>
            <person name="Pinnaka A.K."/>
            <person name="Subramanian S."/>
        </authorList>
    </citation>
    <scope>NUCLEOTIDE SEQUENCE [LARGE SCALE GENOMIC DNA]</scope>
    <source>
        <strain evidence="13 14">AK4</strain>
    </source>
</reference>
<dbReference type="PROSITE" id="PS51318">
    <property type="entry name" value="TAT"/>
    <property type="match status" value="1"/>
</dbReference>
<dbReference type="Proteomes" id="UP000009881">
    <property type="component" value="Unassembled WGS sequence"/>
</dbReference>
<dbReference type="InterPro" id="IPR010275">
    <property type="entry name" value="MepK"/>
</dbReference>
<dbReference type="AlphaFoldDB" id="K9H1E9"/>
<evidence type="ECO:0000256" key="1">
    <source>
        <dbReference type="ARBA" id="ARBA00001947"/>
    </source>
</evidence>
<dbReference type="PATRIC" id="fig|1238182.3.peg.1893"/>
<evidence type="ECO:0000256" key="12">
    <source>
        <dbReference type="SAM" id="SignalP"/>
    </source>
</evidence>
<comment type="cofactor">
    <cofactor evidence="1">
        <name>Zn(2+)</name>
        <dbReference type="ChEBI" id="CHEBI:29105"/>
    </cofactor>
</comment>
<dbReference type="EMBL" id="ANHY01000007">
    <property type="protein sequence ID" value="EKV30894.1"/>
    <property type="molecule type" value="Genomic_DNA"/>
</dbReference>
<gene>
    <name evidence="13" type="ORF">C882_4231</name>
</gene>